<dbReference type="Proteomes" id="UP001302274">
    <property type="component" value="Unassembled WGS sequence"/>
</dbReference>
<gene>
    <name evidence="2" type="ORF">SHI21_18510</name>
</gene>
<accession>A0ABU5VYU6</accession>
<evidence type="ECO:0000313" key="3">
    <source>
        <dbReference type="Proteomes" id="UP001302274"/>
    </source>
</evidence>
<dbReference type="RefSeq" id="WP_323578554.1">
    <property type="nucleotide sequence ID" value="NZ_JAYGJQ010000003.1"/>
</dbReference>
<feature type="signal peptide" evidence="1">
    <location>
        <begin position="1"/>
        <end position="18"/>
    </location>
</feature>
<reference evidence="2 3" key="1">
    <citation type="submission" date="2023-11" db="EMBL/GenBank/DDBJ databases">
        <title>A Novel Polar Bacteriovorax (B. antarcticus) Isolated from the Biocrust in Antarctica.</title>
        <authorList>
            <person name="Mun W."/>
            <person name="Choi S.Y."/>
            <person name="Mitchell R.J."/>
        </authorList>
    </citation>
    <scope>NUCLEOTIDE SEQUENCE [LARGE SCALE GENOMIC DNA]</scope>
    <source>
        <strain evidence="2 3">PP10</strain>
    </source>
</reference>
<organism evidence="2 3">
    <name type="scientific">Bacteriovorax antarcticus</name>
    <dbReference type="NCBI Taxonomy" id="3088717"/>
    <lineage>
        <taxon>Bacteria</taxon>
        <taxon>Pseudomonadati</taxon>
        <taxon>Bdellovibrionota</taxon>
        <taxon>Bacteriovoracia</taxon>
        <taxon>Bacteriovoracales</taxon>
        <taxon>Bacteriovoracaceae</taxon>
        <taxon>Bacteriovorax</taxon>
    </lineage>
</organism>
<feature type="chain" id="PRO_5046040785" evidence="1">
    <location>
        <begin position="19"/>
        <end position="109"/>
    </location>
</feature>
<dbReference type="EMBL" id="JAYGJQ010000003">
    <property type="protein sequence ID" value="MEA9358234.1"/>
    <property type="molecule type" value="Genomic_DNA"/>
</dbReference>
<protein>
    <submittedName>
        <fullName evidence="2">Uncharacterized protein</fullName>
    </submittedName>
</protein>
<evidence type="ECO:0000256" key="1">
    <source>
        <dbReference type="SAM" id="SignalP"/>
    </source>
</evidence>
<proteinExistence type="predicted"/>
<comment type="caution">
    <text evidence="2">The sequence shown here is derived from an EMBL/GenBank/DDBJ whole genome shotgun (WGS) entry which is preliminary data.</text>
</comment>
<evidence type="ECO:0000313" key="2">
    <source>
        <dbReference type="EMBL" id="MEA9358234.1"/>
    </source>
</evidence>
<keyword evidence="1" id="KW-0732">Signal</keyword>
<keyword evidence="3" id="KW-1185">Reference proteome</keyword>
<name>A0ABU5VYU6_9BACT</name>
<sequence>MKILITLLAIAFSVNSFASGSYLDPSDRTTLAPFFGTTMLEVSSEGSTDAVSSKRKIAKIIIQDSQEFRLSGVATIALAESIKNVQGMSDVSDEEAVDIIVDMAQGLLN</sequence>